<evidence type="ECO:0000256" key="1">
    <source>
        <dbReference type="SAM" id="MobiDB-lite"/>
    </source>
</evidence>
<feature type="domain" description="SET" evidence="3">
    <location>
        <begin position="111"/>
        <end position="399"/>
    </location>
</feature>
<dbReference type="Pfam" id="PF00856">
    <property type="entry name" value="SET"/>
    <property type="match status" value="1"/>
</dbReference>
<feature type="region of interest" description="Disordered" evidence="1">
    <location>
        <begin position="181"/>
        <end position="221"/>
    </location>
</feature>
<feature type="region of interest" description="Disordered" evidence="1">
    <location>
        <begin position="1"/>
        <end position="21"/>
    </location>
</feature>
<keyword evidence="2" id="KW-0812">Transmembrane</keyword>
<feature type="compositionally biased region" description="Low complexity" evidence="1">
    <location>
        <begin position="901"/>
        <end position="912"/>
    </location>
</feature>
<feature type="compositionally biased region" description="Gly residues" evidence="1">
    <location>
        <begin position="1961"/>
        <end position="1970"/>
    </location>
</feature>
<feature type="region of interest" description="Disordered" evidence="1">
    <location>
        <begin position="2657"/>
        <end position="2684"/>
    </location>
</feature>
<evidence type="ECO:0000259" key="3">
    <source>
        <dbReference type="PROSITE" id="PS50280"/>
    </source>
</evidence>
<evidence type="ECO:0000313" key="4">
    <source>
        <dbReference type="EMBL" id="GBF96453.1"/>
    </source>
</evidence>
<dbReference type="PROSITE" id="PS50280">
    <property type="entry name" value="SET"/>
    <property type="match status" value="1"/>
</dbReference>
<feature type="compositionally biased region" description="Gly residues" evidence="1">
    <location>
        <begin position="206"/>
        <end position="217"/>
    </location>
</feature>
<feature type="compositionally biased region" description="Gly residues" evidence="1">
    <location>
        <begin position="2350"/>
        <end position="2363"/>
    </location>
</feature>
<reference evidence="4 5" key="1">
    <citation type="journal article" date="2018" name="Sci. Rep.">
        <title>Raphidocelis subcapitata (=Pseudokirchneriella subcapitata) provides an insight into genome evolution and environmental adaptations in the Sphaeropleales.</title>
        <authorList>
            <person name="Suzuki S."/>
            <person name="Yamaguchi H."/>
            <person name="Nakajima N."/>
            <person name="Kawachi M."/>
        </authorList>
    </citation>
    <scope>NUCLEOTIDE SEQUENCE [LARGE SCALE GENOMIC DNA]</scope>
    <source>
        <strain evidence="4 5">NIES-35</strain>
    </source>
</reference>
<dbReference type="InterPro" id="IPR053209">
    <property type="entry name" value="Gramillin-biosynth_MTr"/>
</dbReference>
<feature type="region of interest" description="Disordered" evidence="1">
    <location>
        <begin position="1895"/>
        <end position="1918"/>
    </location>
</feature>
<feature type="region of interest" description="Disordered" evidence="1">
    <location>
        <begin position="767"/>
        <end position="812"/>
    </location>
</feature>
<feature type="compositionally biased region" description="Low complexity" evidence="1">
    <location>
        <begin position="2364"/>
        <end position="2384"/>
    </location>
</feature>
<feature type="transmembrane region" description="Helical" evidence="2">
    <location>
        <begin position="1030"/>
        <end position="1054"/>
    </location>
</feature>
<keyword evidence="2" id="KW-0472">Membrane</keyword>
<evidence type="ECO:0000313" key="5">
    <source>
        <dbReference type="Proteomes" id="UP000247498"/>
    </source>
</evidence>
<comment type="caution">
    <text evidence="4">The sequence shown here is derived from an EMBL/GenBank/DDBJ whole genome shotgun (WGS) entry which is preliminary data.</text>
</comment>
<dbReference type="InterPro" id="IPR046341">
    <property type="entry name" value="SET_dom_sf"/>
</dbReference>
<name>A0A2V0PEW9_9CHLO</name>
<feature type="compositionally biased region" description="Low complexity" evidence="1">
    <location>
        <begin position="187"/>
        <end position="205"/>
    </location>
</feature>
<gene>
    <name evidence="4" type="ORF">Rsub_09252</name>
</gene>
<accession>A0A2V0PEW9</accession>
<feature type="transmembrane region" description="Helical" evidence="2">
    <location>
        <begin position="1066"/>
        <end position="1085"/>
    </location>
</feature>
<keyword evidence="5" id="KW-1185">Reference proteome</keyword>
<dbReference type="STRING" id="307507.A0A2V0PEW9"/>
<dbReference type="EMBL" id="BDRX01000080">
    <property type="protein sequence ID" value="GBF96453.1"/>
    <property type="molecule type" value="Genomic_DNA"/>
</dbReference>
<feature type="compositionally biased region" description="Low complexity" evidence="1">
    <location>
        <begin position="658"/>
        <end position="676"/>
    </location>
</feature>
<feature type="region of interest" description="Disordered" evidence="1">
    <location>
        <begin position="1465"/>
        <end position="1558"/>
    </location>
</feature>
<feature type="compositionally biased region" description="Low complexity" evidence="1">
    <location>
        <begin position="950"/>
        <end position="961"/>
    </location>
</feature>
<dbReference type="OrthoDB" id="549712at2759"/>
<feature type="region of interest" description="Disordered" evidence="1">
    <location>
        <begin position="2339"/>
        <end position="2424"/>
    </location>
</feature>
<feature type="compositionally biased region" description="Low complexity" evidence="1">
    <location>
        <begin position="1"/>
        <end position="10"/>
    </location>
</feature>
<protein>
    <recommendedName>
        <fullName evidence="3">SET domain-containing protein</fullName>
    </recommendedName>
</protein>
<evidence type="ECO:0000256" key="2">
    <source>
        <dbReference type="SAM" id="Phobius"/>
    </source>
</evidence>
<feature type="region of interest" description="Disordered" evidence="1">
    <location>
        <begin position="238"/>
        <end position="269"/>
    </location>
</feature>
<dbReference type="PANTHER" id="PTHR47643">
    <property type="entry name" value="TPR DOMAIN PROTEIN (AFU_ORTHOLOGUE AFUA_5G12710)"/>
    <property type="match status" value="1"/>
</dbReference>
<proteinExistence type="predicted"/>
<dbReference type="CDD" id="cd20071">
    <property type="entry name" value="SET_SMYD"/>
    <property type="match status" value="1"/>
</dbReference>
<dbReference type="SUPFAM" id="SSF82199">
    <property type="entry name" value="SET domain"/>
    <property type="match status" value="1"/>
</dbReference>
<feature type="compositionally biased region" description="Pro residues" evidence="1">
    <location>
        <begin position="1116"/>
        <end position="1125"/>
    </location>
</feature>
<organism evidence="4 5">
    <name type="scientific">Raphidocelis subcapitata</name>
    <dbReference type="NCBI Taxonomy" id="307507"/>
    <lineage>
        <taxon>Eukaryota</taxon>
        <taxon>Viridiplantae</taxon>
        <taxon>Chlorophyta</taxon>
        <taxon>core chlorophytes</taxon>
        <taxon>Chlorophyceae</taxon>
        <taxon>CS clade</taxon>
        <taxon>Sphaeropleales</taxon>
        <taxon>Selenastraceae</taxon>
        <taxon>Raphidocelis</taxon>
    </lineage>
</organism>
<feature type="compositionally biased region" description="Pro residues" evidence="1">
    <location>
        <begin position="1973"/>
        <end position="1983"/>
    </location>
</feature>
<dbReference type="Gene3D" id="2.170.270.10">
    <property type="entry name" value="SET domain"/>
    <property type="match status" value="1"/>
</dbReference>
<dbReference type="PANTHER" id="PTHR47643:SF2">
    <property type="entry name" value="TPR DOMAIN PROTEIN (AFU_ORTHOLOGUE AFUA_5G12710)"/>
    <property type="match status" value="1"/>
</dbReference>
<feature type="region of interest" description="Disordered" evidence="1">
    <location>
        <begin position="880"/>
        <end position="1014"/>
    </location>
</feature>
<feature type="compositionally biased region" description="Polar residues" evidence="1">
    <location>
        <begin position="2405"/>
        <end position="2418"/>
    </location>
</feature>
<feature type="compositionally biased region" description="Low complexity" evidence="1">
    <location>
        <begin position="995"/>
        <end position="1005"/>
    </location>
</feature>
<keyword evidence="2" id="KW-1133">Transmembrane helix</keyword>
<dbReference type="InParanoid" id="A0A2V0PEW9"/>
<feature type="region of interest" description="Disordered" evidence="1">
    <location>
        <begin position="1114"/>
        <end position="1149"/>
    </location>
</feature>
<feature type="compositionally biased region" description="Gly residues" evidence="1">
    <location>
        <begin position="1543"/>
        <end position="1558"/>
    </location>
</feature>
<feature type="compositionally biased region" description="Low complexity" evidence="1">
    <location>
        <begin position="638"/>
        <end position="651"/>
    </location>
</feature>
<feature type="compositionally biased region" description="Gly residues" evidence="1">
    <location>
        <begin position="798"/>
        <end position="811"/>
    </location>
</feature>
<feature type="region of interest" description="Disordered" evidence="1">
    <location>
        <begin position="628"/>
        <end position="689"/>
    </location>
</feature>
<dbReference type="InterPro" id="IPR001214">
    <property type="entry name" value="SET_dom"/>
</dbReference>
<feature type="compositionally biased region" description="Gly residues" evidence="1">
    <location>
        <begin position="2661"/>
        <end position="2684"/>
    </location>
</feature>
<dbReference type="Proteomes" id="UP000247498">
    <property type="component" value="Unassembled WGS sequence"/>
</dbReference>
<sequence>MRAQGGSLEARGGGRRAGAAQSGGGAMLPLLLRRVAAAAGAARRRAAAPPHRGSGPGAAAAVRAAAYGRSQLVDEPHGVSLPAPRRSPRAAMHTKLQYMYATQQLPGPHIGAVELAALPGRGWGLVATAVIHPGDPILICPPLAVISGPPGRPAGPGDLGDVFAAARWLAPSRKLLQLLSDGETPRRPAAAAPDAARPAPLRRAAGGAGGRGRGGAARAGRDPQVEAFLRSLGVDPAVVLGGDGEEEDEGAEASGRQSGGAVRGAEAAEAAPPKLASLLAGLSDARQEGKLGSRPAIKMDPERLARVLQANAYADVWQDLAATTARGEAPTSVAGVWPLHALANHSCQPNACAVLIGSTRPGGGGGGWDVLARPGLGPRMVVRASRRITPGEEVAINYLGRGVLAPAEQRRAELSSNWGFECRCPRCVAELSTPQQIQERAGAAALRAAELEPEVAAAAAARDARALEAAAEEAAALLRELDDACGSAGLPNYQGLAMLAACYEARHVRTAALAACDPTSEAALASLASEAALAGAAVPGSDLHTLTSARLVGLLRRKHGQRDPRTQSAIKAALEALGLRYGSAERKFVRPLLEASIAWAERLAHGAVDVAAAAPEVAAEVGARLAQQQGLRQGPGGAPALEPPGQGQLEAGQERQGQEQVQVQPQAEQAAPAADAAPKRKRGRPRKTAAVEAVAGAPAAAAAPGAAAPAAAAKATAAAAAAAPPSAEGASSDLEDRLASMQAWQDPDPLRRADWQVERRVLVEGAYTSEPREATEAQLAGERQEETAAAAAGDADDGAGGRPSDGGGARGGALLSGASLSLLSQWMAGGQTAGSAAESDGLLPQQLSAAVARRPGADAGAARGAGLAVQQAAASEAADGGSGAAAAGEARKGQVARRQQRQQGQQQQQQQQPKKEGGGAEADLQQQPPAGPFEELEHCRSGSGPFDLVSTPASGSSASISEPRPAPPLSHLSSPDAGAASSRPPSLPPSPVKLGATAPAGGATPPRGPSVPAHAAACADEDSPVVLSWWLSWSAALIAGAAMLSLAAAAAAVAAGAGSAASAAAAGWWGCLPATLALLALTALFDVSEAGSARLATAVCSAAGCVRGLGARWRAAPPPSPPPLPGRASRGSGGDLVPTGVPPPVAPGPRRALVSTRFVPAPTGSTAAGAAAGTVNPPPATAPAGAGIDLAAVQAALLARRSADARPRRAAYSSQLRHLYVAVKVRDHPADFGTYAARLSADVTAALGATLGGQPLQSEHPSAAAAALPVVVRSLVTEGCVQLVAWAAARIAGHRGAAAAAPGEPGAADGGGGGQLPVRRLERGVLDGVLDGSELLRGARAATLQVGATVASVASAGERAGPSPRHDPHPCLDFEAIYAWPCCLAAGAPHPAGAPPPAIEVRLAPARAAAAAGLRVLRARALLADGARVLLDAPLLLDTADPVASIHLPAGLSLEAGAYELALISEGPPDDASAPLVEETPPLPQPGDGSRRGSTDSYVQDSAADSLGATPGSRSNSNDLPDKVTPDGAGEEGTAAARWPNLGGAGAGAKGGEGGGGAAVHASPLLPPAGCVLASLPLLVLPSEAAKHELEALLDATAEEACAPPCATASAAQAAAPVGLLPRLADAFGLGALARPEPAAAAAAPPRAAQPGAPPEARFTAWREHWRPLLDDIGFVVALASPQGAVAVAEMGPAAAAEIARIATALLEYLLGTSCFATATSLLSAAAAAGLPFTWRGGGVPQGQLAALGAGELAALIDLLAADLQAAAAAEASAAAAEARAGAGPEQQFAATASTVAACCGGEPAGCAAAMASPKPIRRNSGGGGGGGGRRYSSVEALLYAIPRPAARAVRRASYGPGLGRDDGAGAAAGLETGMVWQCLLAPRSARRRLFSAAARDGDGDGGAAPFEGADTGGEGGVSDEVLSAFRREAMSLSSASSYASFGDAGGGAVAASGSPLRAGAGVGSSGGGLYPPRAPRGPPSAGQPPRARRLGMLWAGDATGMGGTAAAAPAAAVAGGGAAPAEASATGAAPSTPRRVPSASTEEALLTAAASAAAARMTAAASAASPRAGRAAGRPLLVFVPDRPAGGGGAGGGGVLAPALLHRLAVDHFAWGFTPPSLERAFRAWCDSLHSDLDSVSLLVLVALHLLTLLKSVGITPGAAAASDAAGTGGAALRLLSPPRAAAGLHWAVMALACGALGHAALLTSPRFMRWYIDGGGRERFCLGSEALQTAVLLAGALACHRPLPAATGAVLKLVLLSSCGSLFYIQLRTCAFLPQLAIRLAGLSLLARLLSPGGWLPLAGSVAAAGALAAWVNFVISLRCRERFLAQCVRPAAVMVPDAPRPGRRGASPGGGGGGGGGGAGAWTAAAPAAAVTSPAGPVTPAQPQPLRGGGGGADARSPVPWRQQQPQAGDATSTPSPAPQLFLPLGFRERSCVLVVRHPDAAAAAAAAAAEAVEPAGAGPDPAAPRLPASCRLLRLELLVRAELSARTVWGSPSVAAVCAALRHTPPPPAGAGSGALGAFGGAAAAAAAAARGAARPAGAPPGYQELQCIVLASAADRCHSAASHMPPWLAVGAGGEDARGAAAAPWPGTRAGSSSGAVAVSRLEPALPPSTPERAAAANVAAGGVALYREVRCVLLVREGSIRLMGAAQHGGSSVAAGGGSSGGGGAAAPGAPRGGVTGGAGRAPLAAASAGGATDGGVRAAGRRRSSASIVECVRAAASALASPPAHAVFVAAPPGAAGRWVCGGGPAASAGGDDAAAAAPARPVPLAALGLREQFVSLLVKEPAVSLASNPGLSAMLPDYSEVRVTLLARIDEPPAAAAVAAGAGGGRA</sequence>
<feature type="region of interest" description="Disordered" evidence="1">
    <location>
        <begin position="1961"/>
        <end position="1988"/>
    </location>
</feature>
<dbReference type="SMART" id="SM00317">
    <property type="entry name" value="SET"/>
    <property type="match status" value="1"/>
</dbReference>